<comment type="caution">
    <text evidence="2">The sequence shown here is derived from an EMBL/GenBank/DDBJ whole genome shotgun (WGS) entry which is preliminary data.</text>
</comment>
<dbReference type="PATRIC" id="fig|1227454.3.peg.3131"/>
<dbReference type="EMBL" id="AOMA01000155">
    <property type="protein sequence ID" value="EMA31716.1"/>
    <property type="molecule type" value="Genomic_DNA"/>
</dbReference>
<feature type="transmembrane region" description="Helical" evidence="1">
    <location>
        <begin position="36"/>
        <end position="61"/>
    </location>
</feature>
<reference evidence="2 3" key="1">
    <citation type="journal article" date="2014" name="PLoS Genet.">
        <title>Phylogenetically driven sequencing of extremely halophilic archaea reveals strategies for static and dynamic osmo-response.</title>
        <authorList>
            <person name="Becker E.A."/>
            <person name="Seitzer P.M."/>
            <person name="Tritt A."/>
            <person name="Larsen D."/>
            <person name="Krusor M."/>
            <person name="Yao A.I."/>
            <person name="Wu D."/>
            <person name="Madern D."/>
            <person name="Eisen J.A."/>
            <person name="Darling A.E."/>
            <person name="Facciotti M.T."/>
        </authorList>
    </citation>
    <scope>NUCLEOTIDE SEQUENCE [LARGE SCALE GENOMIC DNA]</scope>
    <source>
        <strain evidence="2 3">JCM 10879</strain>
    </source>
</reference>
<dbReference type="STRING" id="1227454.C446_15273"/>
<dbReference type="Proteomes" id="UP000011607">
    <property type="component" value="Unassembled WGS sequence"/>
</dbReference>
<proteinExistence type="predicted"/>
<keyword evidence="1" id="KW-0812">Transmembrane</keyword>
<feature type="transmembrane region" description="Helical" evidence="1">
    <location>
        <begin position="73"/>
        <end position="93"/>
    </location>
</feature>
<evidence type="ECO:0000313" key="3">
    <source>
        <dbReference type="Proteomes" id="UP000011607"/>
    </source>
</evidence>
<keyword evidence="1" id="KW-1133">Transmembrane helix</keyword>
<gene>
    <name evidence="2" type="ORF">C446_15273</name>
</gene>
<protein>
    <submittedName>
        <fullName evidence="2">Uncharacterized protein</fullName>
    </submittedName>
</protein>
<name>M0LDQ0_9EURY</name>
<evidence type="ECO:0000256" key="1">
    <source>
        <dbReference type="SAM" id="Phobius"/>
    </source>
</evidence>
<accession>M0LDQ0</accession>
<evidence type="ECO:0000313" key="2">
    <source>
        <dbReference type="EMBL" id="EMA31716.1"/>
    </source>
</evidence>
<organism evidence="2 3">
    <name type="scientific">Halobiforma nitratireducens JCM 10879</name>
    <dbReference type="NCBI Taxonomy" id="1227454"/>
    <lineage>
        <taxon>Archaea</taxon>
        <taxon>Methanobacteriati</taxon>
        <taxon>Methanobacteriota</taxon>
        <taxon>Stenosarchaea group</taxon>
        <taxon>Halobacteria</taxon>
        <taxon>Halobacteriales</taxon>
        <taxon>Natrialbaceae</taxon>
        <taxon>Halobiforma</taxon>
    </lineage>
</organism>
<dbReference type="AlphaFoldDB" id="M0LDQ0"/>
<keyword evidence="3" id="KW-1185">Reference proteome</keyword>
<dbReference type="eggNOG" id="arCOG11070">
    <property type="taxonomic scope" value="Archaea"/>
</dbReference>
<sequence length="99" mass="10483">MTPRGVDRPATAAEVGTVLSLVAKASAMRERFDSDVGFYVAVGAFTIAVFVVALIILAVLAPAGIGARELGGLVVGFLLFMLVYFVSVTVHQLEEREEV</sequence>
<keyword evidence="1" id="KW-0472">Membrane</keyword>